<evidence type="ECO:0000313" key="14">
    <source>
        <dbReference type="Proteomes" id="UP001244787"/>
    </source>
</evidence>
<keyword evidence="2 8" id="KW-0813">Transport</keyword>
<evidence type="ECO:0000256" key="10">
    <source>
        <dbReference type="SAM" id="SignalP"/>
    </source>
</evidence>
<protein>
    <submittedName>
        <fullName evidence="13">TonB-dependent receptor</fullName>
    </submittedName>
</protein>
<accession>A0ABT8DF01</accession>
<dbReference type="Pfam" id="PF13715">
    <property type="entry name" value="CarbopepD_reg_2"/>
    <property type="match status" value="1"/>
</dbReference>
<evidence type="ECO:0000256" key="8">
    <source>
        <dbReference type="PROSITE-ProRule" id="PRU01360"/>
    </source>
</evidence>
<sequence length="768" mass="85526">MKSFIILFLLVVPIATAQNSKVKIMGTVSANGNPVPYASVYIKDGSDGTNADANGNFEFETAAGILIVIVQSQGFKAQNITVDTSNEEIILLNFVLEESDEELEQVVITGTRTKKRRIDSPVIVNLINSETLENVVATDLSEGLRFQPGLRVEKDCQTCNYTQIRLNGLQGGYSQVLINGRPIFSPLTGLYGLEQIPVNMIERIEVVRGGISALYGSSAIGGTVNVITKIPKQNNYSLAYTYENIDGNADQNIINGNATVVSKNYNAGANFFVSNRQRKAYDANDDNFSEMPELKDNSFGMNAFYLPSENSKLEFNFSSLYEYRFGGEMVEKPAYLAQQAEERTHNILMGGVDYQINFNENKSSFILYYGGQRTNRDHYTGIIPDTSADQQEFFAAPPYGISKVYTHQGGAQFNNRFDEFFTGTTVLTGGIEYTFDDVFDQILSYNYLIDQTTKNLGAFVQNDWNITENLNFLSGFRIDKHNLLNHAIFSPRLSLLYKMKETTQFRLGWGTGFRAPQAFDTDLHIAFAGGGVSRISLANGLMEEKSNSFTASVNYDKASEHFIGGFTLEGFYTHLDNAFYLFPIGEDEFGDLFEKRNGSGATVSGITVEARANFDYLVEVDAGFTFQKSLFDEAIENINGLPLKREFLRTPNHYGYATLTYAPTKKFGISANLVFTGPMDILHLAGENTGQEVDEYYKTKSFTEISFRMGYTFSIPKVSTGLELFGGIKNITNSYQNDFDIGKNRDSNYVYGPGSPRAVFFGLKIQSL</sequence>
<feature type="signal peptide" evidence="10">
    <location>
        <begin position="1"/>
        <end position="17"/>
    </location>
</feature>
<keyword evidence="7 8" id="KW-0998">Cell outer membrane</keyword>
<gene>
    <name evidence="13" type="ORF">QRD02_02250</name>
</gene>
<reference evidence="13 14" key="1">
    <citation type="submission" date="2023-06" db="EMBL/GenBank/DDBJ databases">
        <authorList>
            <person name="Ye Y.-Q."/>
            <person name="Du Z.-J."/>
        </authorList>
    </citation>
    <scope>NUCLEOTIDE SEQUENCE [LARGE SCALE GENOMIC DNA]</scope>
    <source>
        <strain evidence="13 14">SDUM287046</strain>
    </source>
</reference>
<keyword evidence="5 9" id="KW-0798">TonB box</keyword>
<evidence type="ECO:0000259" key="11">
    <source>
        <dbReference type="Pfam" id="PF00593"/>
    </source>
</evidence>
<evidence type="ECO:0000256" key="4">
    <source>
        <dbReference type="ARBA" id="ARBA00022692"/>
    </source>
</evidence>
<keyword evidence="4 8" id="KW-0812">Transmembrane</keyword>
<evidence type="ECO:0000256" key="9">
    <source>
        <dbReference type="RuleBase" id="RU003357"/>
    </source>
</evidence>
<dbReference type="EMBL" id="JAUGQQ010000001">
    <property type="protein sequence ID" value="MDN3723189.1"/>
    <property type="molecule type" value="Genomic_DNA"/>
</dbReference>
<dbReference type="Gene3D" id="2.60.40.1120">
    <property type="entry name" value="Carboxypeptidase-like, regulatory domain"/>
    <property type="match status" value="1"/>
</dbReference>
<dbReference type="SUPFAM" id="SSF56935">
    <property type="entry name" value="Porins"/>
    <property type="match status" value="1"/>
</dbReference>
<dbReference type="RefSeq" id="WP_290253268.1">
    <property type="nucleotide sequence ID" value="NZ_JAUGQQ010000001.1"/>
</dbReference>
<evidence type="ECO:0000256" key="5">
    <source>
        <dbReference type="ARBA" id="ARBA00023077"/>
    </source>
</evidence>
<evidence type="ECO:0000256" key="3">
    <source>
        <dbReference type="ARBA" id="ARBA00022452"/>
    </source>
</evidence>
<feature type="domain" description="TonB-dependent receptor-like beta-barrel" evidence="11">
    <location>
        <begin position="343"/>
        <end position="731"/>
    </location>
</feature>
<comment type="subcellular location">
    <subcellularLocation>
        <location evidence="1 8">Cell outer membrane</location>
        <topology evidence="1 8">Multi-pass membrane protein</topology>
    </subcellularLocation>
</comment>
<evidence type="ECO:0000256" key="6">
    <source>
        <dbReference type="ARBA" id="ARBA00023136"/>
    </source>
</evidence>
<comment type="caution">
    <text evidence="13">The sequence shown here is derived from an EMBL/GenBank/DDBJ whole genome shotgun (WGS) entry which is preliminary data.</text>
</comment>
<dbReference type="Gene3D" id="2.170.130.10">
    <property type="entry name" value="TonB-dependent receptor, plug domain"/>
    <property type="match status" value="1"/>
</dbReference>
<evidence type="ECO:0000256" key="1">
    <source>
        <dbReference type="ARBA" id="ARBA00004571"/>
    </source>
</evidence>
<dbReference type="PROSITE" id="PS52016">
    <property type="entry name" value="TONB_DEPENDENT_REC_3"/>
    <property type="match status" value="1"/>
</dbReference>
<dbReference type="Pfam" id="PF07715">
    <property type="entry name" value="Plug"/>
    <property type="match status" value="1"/>
</dbReference>
<organism evidence="13 14">
    <name type="scientific">Aequorivita aurantiaca</name>
    <dbReference type="NCBI Taxonomy" id="3053356"/>
    <lineage>
        <taxon>Bacteria</taxon>
        <taxon>Pseudomonadati</taxon>
        <taxon>Bacteroidota</taxon>
        <taxon>Flavobacteriia</taxon>
        <taxon>Flavobacteriales</taxon>
        <taxon>Flavobacteriaceae</taxon>
        <taxon>Aequorivita</taxon>
    </lineage>
</organism>
<evidence type="ECO:0000259" key="12">
    <source>
        <dbReference type="Pfam" id="PF07715"/>
    </source>
</evidence>
<dbReference type="InterPro" id="IPR037066">
    <property type="entry name" value="Plug_dom_sf"/>
</dbReference>
<keyword evidence="3 8" id="KW-1134">Transmembrane beta strand</keyword>
<comment type="similarity">
    <text evidence="8 9">Belongs to the TonB-dependent receptor family.</text>
</comment>
<dbReference type="InterPro" id="IPR036942">
    <property type="entry name" value="Beta-barrel_TonB_sf"/>
</dbReference>
<feature type="domain" description="TonB-dependent receptor plug" evidence="12">
    <location>
        <begin position="118"/>
        <end position="223"/>
    </location>
</feature>
<dbReference type="PANTHER" id="PTHR30069">
    <property type="entry name" value="TONB-DEPENDENT OUTER MEMBRANE RECEPTOR"/>
    <property type="match status" value="1"/>
</dbReference>
<dbReference type="InterPro" id="IPR000531">
    <property type="entry name" value="Beta-barrel_TonB"/>
</dbReference>
<keyword evidence="13" id="KW-0675">Receptor</keyword>
<evidence type="ECO:0000256" key="7">
    <source>
        <dbReference type="ARBA" id="ARBA00023237"/>
    </source>
</evidence>
<evidence type="ECO:0000256" key="2">
    <source>
        <dbReference type="ARBA" id="ARBA00022448"/>
    </source>
</evidence>
<dbReference type="Gene3D" id="2.40.170.20">
    <property type="entry name" value="TonB-dependent receptor, beta-barrel domain"/>
    <property type="match status" value="1"/>
</dbReference>
<dbReference type="PANTHER" id="PTHR30069:SF57">
    <property type="entry name" value="TONB-DEPENDENT RECEPTOR"/>
    <property type="match status" value="1"/>
</dbReference>
<dbReference type="InterPro" id="IPR039426">
    <property type="entry name" value="TonB-dep_rcpt-like"/>
</dbReference>
<dbReference type="InterPro" id="IPR008969">
    <property type="entry name" value="CarboxyPept-like_regulatory"/>
</dbReference>
<dbReference type="InterPro" id="IPR012910">
    <property type="entry name" value="Plug_dom"/>
</dbReference>
<keyword evidence="10" id="KW-0732">Signal</keyword>
<proteinExistence type="inferred from homology"/>
<keyword evidence="14" id="KW-1185">Reference proteome</keyword>
<feature type="chain" id="PRO_5045683831" evidence="10">
    <location>
        <begin position="18"/>
        <end position="768"/>
    </location>
</feature>
<name>A0ABT8DF01_9FLAO</name>
<dbReference type="Proteomes" id="UP001244787">
    <property type="component" value="Unassembled WGS sequence"/>
</dbReference>
<dbReference type="Pfam" id="PF00593">
    <property type="entry name" value="TonB_dep_Rec_b-barrel"/>
    <property type="match status" value="1"/>
</dbReference>
<keyword evidence="6 8" id="KW-0472">Membrane</keyword>
<evidence type="ECO:0000313" key="13">
    <source>
        <dbReference type="EMBL" id="MDN3723189.1"/>
    </source>
</evidence>
<dbReference type="SUPFAM" id="SSF49464">
    <property type="entry name" value="Carboxypeptidase regulatory domain-like"/>
    <property type="match status" value="1"/>
</dbReference>